<reference evidence="1" key="1">
    <citation type="submission" date="2018-05" db="EMBL/GenBank/DDBJ databases">
        <title>Draft genome of Mucuna pruriens seed.</title>
        <authorList>
            <person name="Nnadi N.E."/>
            <person name="Vos R."/>
            <person name="Hasami M.H."/>
            <person name="Devisetty U.K."/>
            <person name="Aguiy J.C."/>
        </authorList>
    </citation>
    <scope>NUCLEOTIDE SEQUENCE [LARGE SCALE GENOMIC DNA]</scope>
    <source>
        <strain evidence="1">JCA_2017</strain>
    </source>
</reference>
<accession>A0A371EP36</accession>
<dbReference type="STRING" id="157652.A0A371EP36"/>
<dbReference type="AlphaFoldDB" id="A0A371EP36"/>
<sequence>MGKSKKEKWVGKRTKEHLYIRQSHSLEKKGKERAAMGKFVEILDQGVRIVARFHSNCPQTARKYYHPPSFSDNNPHAAVTGTAPGGGGGLKDPAPSKTAIHSCIYELLTPTSNFISMDFYSSHVYQWLALLSKFLTQKCIEIEKQKKTREEESVPSKSISHCNWKGEVRTEADNFPNSFNRGDQCFLQTGSQNGGILGNEVAQLGTLETQQPKELNFGS</sequence>
<evidence type="ECO:0000313" key="2">
    <source>
        <dbReference type="Proteomes" id="UP000257109"/>
    </source>
</evidence>
<gene>
    <name evidence="1" type="ORF">CR513_53264</name>
</gene>
<feature type="non-terminal residue" evidence="1">
    <location>
        <position position="1"/>
    </location>
</feature>
<protein>
    <submittedName>
        <fullName evidence="1">Uncharacterized protein</fullName>
    </submittedName>
</protein>
<evidence type="ECO:0000313" key="1">
    <source>
        <dbReference type="EMBL" id="RDX67818.1"/>
    </source>
</evidence>
<name>A0A371EP36_MUCPR</name>
<comment type="caution">
    <text evidence="1">The sequence shown here is derived from an EMBL/GenBank/DDBJ whole genome shotgun (WGS) entry which is preliminary data.</text>
</comment>
<dbReference type="OrthoDB" id="747111at2759"/>
<dbReference type="PANTHER" id="PTHR33983">
    <property type="entry name" value="OS07G0185900 PROTEIN"/>
    <property type="match status" value="1"/>
</dbReference>
<dbReference type="Proteomes" id="UP000257109">
    <property type="component" value="Unassembled WGS sequence"/>
</dbReference>
<keyword evidence="2" id="KW-1185">Reference proteome</keyword>
<organism evidence="1 2">
    <name type="scientific">Mucuna pruriens</name>
    <name type="common">Velvet bean</name>
    <name type="synonym">Dolichos pruriens</name>
    <dbReference type="NCBI Taxonomy" id="157652"/>
    <lineage>
        <taxon>Eukaryota</taxon>
        <taxon>Viridiplantae</taxon>
        <taxon>Streptophyta</taxon>
        <taxon>Embryophyta</taxon>
        <taxon>Tracheophyta</taxon>
        <taxon>Spermatophyta</taxon>
        <taxon>Magnoliopsida</taxon>
        <taxon>eudicotyledons</taxon>
        <taxon>Gunneridae</taxon>
        <taxon>Pentapetalae</taxon>
        <taxon>rosids</taxon>
        <taxon>fabids</taxon>
        <taxon>Fabales</taxon>
        <taxon>Fabaceae</taxon>
        <taxon>Papilionoideae</taxon>
        <taxon>50 kb inversion clade</taxon>
        <taxon>NPAAA clade</taxon>
        <taxon>indigoferoid/millettioid clade</taxon>
        <taxon>Phaseoleae</taxon>
        <taxon>Mucuna</taxon>
    </lineage>
</organism>
<dbReference type="EMBL" id="QJKJ01012822">
    <property type="protein sequence ID" value="RDX67818.1"/>
    <property type="molecule type" value="Genomic_DNA"/>
</dbReference>
<proteinExistence type="predicted"/>
<dbReference type="PANTHER" id="PTHR33983:SF1">
    <property type="entry name" value="OS07G0185900 PROTEIN"/>
    <property type="match status" value="1"/>
</dbReference>